<evidence type="ECO:0000256" key="1">
    <source>
        <dbReference type="ARBA" id="ARBA00009902"/>
    </source>
</evidence>
<dbReference type="EC" id="3.2.1.26" evidence="2"/>
<reference evidence="8 9" key="1">
    <citation type="submission" date="2018-08" db="EMBL/GenBank/DDBJ databases">
        <title>A genome reference for cultivated species of the human gut microbiota.</title>
        <authorList>
            <person name="Zou Y."/>
            <person name="Xue W."/>
            <person name="Luo G."/>
        </authorList>
    </citation>
    <scope>NUCLEOTIDE SEQUENCE [LARGE SCALE GENOMIC DNA]</scope>
    <source>
        <strain evidence="8 9">AF26-4BH</strain>
    </source>
</reference>
<evidence type="ECO:0000256" key="5">
    <source>
        <dbReference type="RuleBase" id="RU362110"/>
    </source>
</evidence>
<organism evidence="8 9">
    <name type="scientific">Eisenbergiella massiliensis</name>
    <dbReference type="NCBI Taxonomy" id="1720294"/>
    <lineage>
        <taxon>Bacteria</taxon>
        <taxon>Bacillati</taxon>
        <taxon>Bacillota</taxon>
        <taxon>Clostridia</taxon>
        <taxon>Lachnospirales</taxon>
        <taxon>Lachnospiraceae</taxon>
        <taxon>Eisenbergiella</taxon>
    </lineage>
</organism>
<dbReference type="EMBL" id="QVLU01000006">
    <property type="protein sequence ID" value="RGE72460.1"/>
    <property type="molecule type" value="Genomic_DNA"/>
</dbReference>
<sequence length="472" mass="55893">MYYRPENSVAADVIPFYRDNAFQLFYLRDFRNIAEHGEGTPWYLLETKDFVHFMEKGEVIARGKEEEQDLYIFTGSVYEEKGINYIFYTGHNPHYPEAGKNQEAIMLAVSEDFKTWNKDKDFVLLAPDCFEPHDFRDPFVFYNEETKEYNMLLAARVNYGPSRRRGCTAVAVSRDLKEWKVKEEPFYCPRLYFTHECPDLFKMGDWWYLLFSEFTEKCETHYRMSKSLKGPWLTPDNDTFDNRNFYAAKTVSNGTERYIIGWNPTNIGDKDFEDTQWGGNIVVHKIIQAEDGQLYTTIPDQVKAAYCVPIQYREGYTMGTVLKYRSQWTIGRKDGFSSLDLGELESECRISFDVVFKEESKNFYVFLNSDKDNENAYYIGIDLVMKRMTFDRWPRKRNDYPFMLELERYIEVLPNVKYHLDIIRDNSVLEVYFDNKYAMSARMNDFKEGTFGFAETFGEAVIESLEYMALER</sequence>
<dbReference type="Proteomes" id="UP000261166">
    <property type="component" value="Unassembled WGS sequence"/>
</dbReference>
<name>A0A3E3IZE5_9FIRM</name>
<dbReference type="OrthoDB" id="9759709at2"/>
<dbReference type="InterPro" id="IPR023296">
    <property type="entry name" value="Glyco_hydro_beta-prop_sf"/>
</dbReference>
<evidence type="ECO:0000313" key="8">
    <source>
        <dbReference type="EMBL" id="RGE72460.1"/>
    </source>
</evidence>
<dbReference type="InterPro" id="IPR013148">
    <property type="entry name" value="Glyco_hydro_32_N"/>
</dbReference>
<keyword evidence="4 5" id="KW-0326">Glycosidase</keyword>
<dbReference type="GO" id="GO:0005975">
    <property type="term" value="P:carbohydrate metabolic process"/>
    <property type="evidence" value="ECO:0007669"/>
    <property type="project" value="InterPro"/>
</dbReference>
<dbReference type="Gene3D" id="2.60.120.560">
    <property type="entry name" value="Exo-inulinase, domain 1"/>
    <property type="match status" value="1"/>
</dbReference>
<dbReference type="SMART" id="SM00640">
    <property type="entry name" value="Glyco_32"/>
    <property type="match status" value="1"/>
</dbReference>
<dbReference type="CDD" id="cd08995">
    <property type="entry name" value="GH32_EcAec43-like"/>
    <property type="match status" value="1"/>
</dbReference>
<dbReference type="PANTHER" id="PTHR43101">
    <property type="entry name" value="BETA-FRUCTOSIDASE"/>
    <property type="match status" value="1"/>
</dbReference>
<dbReference type="Gene3D" id="2.115.10.20">
    <property type="entry name" value="Glycosyl hydrolase domain, family 43"/>
    <property type="match status" value="1"/>
</dbReference>
<evidence type="ECO:0000259" key="7">
    <source>
        <dbReference type="Pfam" id="PF08244"/>
    </source>
</evidence>
<evidence type="ECO:0000256" key="3">
    <source>
        <dbReference type="ARBA" id="ARBA00022801"/>
    </source>
</evidence>
<dbReference type="AlphaFoldDB" id="A0A3E3IZE5"/>
<evidence type="ECO:0000259" key="6">
    <source>
        <dbReference type="Pfam" id="PF00251"/>
    </source>
</evidence>
<dbReference type="Pfam" id="PF08244">
    <property type="entry name" value="Glyco_hydro_32C"/>
    <property type="match status" value="1"/>
</dbReference>
<dbReference type="SUPFAM" id="SSF49899">
    <property type="entry name" value="Concanavalin A-like lectins/glucanases"/>
    <property type="match status" value="1"/>
</dbReference>
<protein>
    <recommendedName>
        <fullName evidence="2">beta-fructofuranosidase</fullName>
        <ecNumber evidence="2">3.2.1.26</ecNumber>
    </recommendedName>
</protein>
<feature type="domain" description="Glycosyl hydrolase family 32 C-terminal" evidence="7">
    <location>
        <begin position="337"/>
        <end position="443"/>
    </location>
</feature>
<accession>A0A3E3IZE5</accession>
<evidence type="ECO:0000256" key="4">
    <source>
        <dbReference type="ARBA" id="ARBA00023295"/>
    </source>
</evidence>
<dbReference type="GO" id="GO:0004564">
    <property type="term" value="F:beta-fructofuranosidase activity"/>
    <property type="evidence" value="ECO:0007669"/>
    <property type="project" value="UniProtKB-EC"/>
</dbReference>
<evidence type="ECO:0000256" key="2">
    <source>
        <dbReference type="ARBA" id="ARBA00012758"/>
    </source>
</evidence>
<dbReference type="RefSeq" id="WP_025487585.1">
    <property type="nucleotide sequence ID" value="NZ_JBKVAZ010000006.1"/>
</dbReference>
<dbReference type="InterPro" id="IPR013189">
    <property type="entry name" value="Glyco_hydro_32_C"/>
</dbReference>
<dbReference type="SUPFAM" id="SSF75005">
    <property type="entry name" value="Arabinanase/levansucrase/invertase"/>
    <property type="match status" value="1"/>
</dbReference>
<comment type="similarity">
    <text evidence="1 5">Belongs to the glycosyl hydrolase 32 family.</text>
</comment>
<dbReference type="Pfam" id="PF00251">
    <property type="entry name" value="Glyco_hydro_32N"/>
    <property type="match status" value="1"/>
</dbReference>
<feature type="domain" description="Glycosyl hydrolase family 32 N-terminal" evidence="6">
    <location>
        <begin position="15"/>
        <end position="295"/>
    </location>
</feature>
<dbReference type="InterPro" id="IPR013320">
    <property type="entry name" value="ConA-like_dom_sf"/>
</dbReference>
<gene>
    <name evidence="8" type="ORF">DWY69_08940</name>
</gene>
<evidence type="ECO:0000313" key="9">
    <source>
        <dbReference type="Proteomes" id="UP000261166"/>
    </source>
</evidence>
<comment type="caution">
    <text evidence="8">The sequence shown here is derived from an EMBL/GenBank/DDBJ whole genome shotgun (WGS) entry which is preliminary data.</text>
</comment>
<proteinExistence type="inferred from homology"/>
<dbReference type="PANTHER" id="PTHR43101:SF1">
    <property type="entry name" value="BETA-FRUCTOSIDASE"/>
    <property type="match status" value="1"/>
</dbReference>
<keyword evidence="3 5" id="KW-0378">Hydrolase</keyword>
<dbReference type="InterPro" id="IPR001362">
    <property type="entry name" value="Glyco_hydro_32"/>
</dbReference>
<dbReference type="InterPro" id="IPR051214">
    <property type="entry name" value="GH32_Enzymes"/>
</dbReference>